<evidence type="ECO:0000313" key="3">
    <source>
        <dbReference type="Proteomes" id="UP000524321"/>
    </source>
</evidence>
<dbReference type="InterPro" id="IPR008928">
    <property type="entry name" value="6-hairpin_glycosidase_sf"/>
</dbReference>
<reference evidence="2 3" key="2">
    <citation type="submission" date="2020-07" db="EMBL/GenBank/DDBJ databases">
        <title>Bacterial metabolism rescues the inhibition of intestinal drug absorption by food and drug additives.</title>
        <authorList>
            <person name="Zou L."/>
            <person name="Spanogiannopoulos P."/>
            <person name="Chien H.-C."/>
            <person name="Pieper L.M."/>
            <person name="Cai W."/>
            <person name="Khuri N."/>
            <person name="Pottel J."/>
            <person name="Vora B."/>
            <person name="Ni Z."/>
            <person name="Tsakalozou E."/>
            <person name="Zhang W."/>
            <person name="Shoichet B.K."/>
            <person name="Giacomini K.M."/>
            <person name="Turnbaugh P.J."/>
        </authorList>
    </citation>
    <scope>NUCLEOTIDE SEQUENCE [LARGE SCALE GENOMIC DNA]</scope>
    <source>
        <strain evidence="2 3">B33</strain>
    </source>
</reference>
<dbReference type="InterPro" id="IPR054363">
    <property type="entry name" value="GH95_cat"/>
</dbReference>
<dbReference type="Gene3D" id="2.70.98.50">
    <property type="entry name" value="putative glycoside hydrolase family protein from bacillus halodurans"/>
    <property type="match status" value="1"/>
</dbReference>
<dbReference type="SUPFAM" id="SSF48208">
    <property type="entry name" value="Six-hairpin glycosidases"/>
    <property type="match status" value="1"/>
</dbReference>
<dbReference type="Pfam" id="PF22124">
    <property type="entry name" value="Glyco_hydro_95_cat"/>
    <property type="match status" value="1"/>
</dbReference>
<dbReference type="Proteomes" id="UP000524321">
    <property type="component" value="Unassembled WGS sequence"/>
</dbReference>
<feature type="non-terminal residue" evidence="2">
    <location>
        <position position="1"/>
    </location>
</feature>
<dbReference type="PANTHER" id="PTHR31084">
    <property type="entry name" value="ALPHA-L-FUCOSIDASE 2"/>
    <property type="match status" value="1"/>
</dbReference>
<evidence type="ECO:0000313" key="2">
    <source>
        <dbReference type="EMBL" id="NVB76682.1"/>
    </source>
</evidence>
<gene>
    <name evidence="2" type="ORF">HUV05_24930</name>
</gene>
<feature type="non-terminal residue" evidence="2">
    <location>
        <position position="94"/>
    </location>
</feature>
<comment type="caution">
    <text evidence="2">The sequence shown here is derived from an EMBL/GenBank/DDBJ whole genome shotgun (WGS) entry which is preliminary data.</text>
</comment>
<protein>
    <submittedName>
        <fullName evidence="2">Glycoside hydrolase family 95 protein</fullName>
    </submittedName>
</protein>
<evidence type="ECO:0000259" key="1">
    <source>
        <dbReference type="Pfam" id="PF22124"/>
    </source>
</evidence>
<dbReference type="GO" id="GO:0004560">
    <property type="term" value="F:alpha-L-fucosidase activity"/>
    <property type="evidence" value="ECO:0007669"/>
    <property type="project" value="TreeGrafter"/>
</dbReference>
<dbReference type="GO" id="GO:0005975">
    <property type="term" value="P:carbohydrate metabolic process"/>
    <property type="evidence" value="ECO:0007669"/>
    <property type="project" value="InterPro"/>
</dbReference>
<proteinExistence type="predicted"/>
<feature type="domain" description="Glycosyl hydrolase family 95 catalytic" evidence="1">
    <location>
        <begin position="19"/>
        <end position="94"/>
    </location>
</feature>
<dbReference type="PANTHER" id="PTHR31084:SF0">
    <property type="entry name" value="ALPHA-L-FUCOSIDASE 2"/>
    <property type="match status" value="1"/>
</dbReference>
<name>A0A7Y6PIY4_PHOVU</name>
<organism evidence="2 3">
    <name type="scientific">Phocaeicola vulgatus</name>
    <name type="common">Bacteroides vulgatus</name>
    <dbReference type="NCBI Taxonomy" id="821"/>
    <lineage>
        <taxon>Bacteria</taxon>
        <taxon>Pseudomonadati</taxon>
        <taxon>Bacteroidota</taxon>
        <taxon>Bacteroidia</taxon>
        <taxon>Bacteroidales</taxon>
        <taxon>Bacteroidaceae</taxon>
        <taxon>Phocaeicola</taxon>
    </lineage>
</organism>
<accession>A0A7Y6PIY4</accession>
<dbReference type="AlphaFoldDB" id="A0A7Y6PIY4"/>
<dbReference type="EMBL" id="JABWDJ010000752">
    <property type="protein sequence ID" value="NVB76682.1"/>
    <property type="molecule type" value="Genomic_DNA"/>
</dbReference>
<reference evidence="2 3" key="1">
    <citation type="submission" date="2020-04" db="EMBL/GenBank/DDBJ databases">
        <authorList>
            <person name="Pieper L."/>
        </authorList>
    </citation>
    <scope>NUCLEOTIDE SEQUENCE [LARGE SCALE GENOMIC DNA]</scope>
    <source>
        <strain evidence="2 3">B33</strain>
    </source>
</reference>
<sequence length="94" mass="10632">ANESRRTSEYLKRAMQIPYEKALKSHIAYYKKQFDRVRLTLPAGKASQLETPKRIENFGNGEDMAMAALLFHYGRYLLISSSQPGGQPANLQGI</sequence>
<keyword evidence="2" id="KW-0378">Hydrolase</keyword>